<evidence type="ECO:0000256" key="7">
    <source>
        <dbReference type="ARBA" id="ARBA00022723"/>
    </source>
</evidence>
<evidence type="ECO:0000256" key="9">
    <source>
        <dbReference type="ARBA" id="ARBA00022982"/>
    </source>
</evidence>
<proteinExistence type="inferred from homology"/>
<comment type="subcellular location">
    <subcellularLocation>
        <location evidence="2">Membrane</location>
        <topology evidence="2">Multi-pass membrane protein</topology>
    </subcellularLocation>
</comment>
<evidence type="ECO:0000256" key="8">
    <source>
        <dbReference type="ARBA" id="ARBA00022967"/>
    </source>
</evidence>
<dbReference type="Pfam" id="PF00116">
    <property type="entry name" value="COX2"/>
    <property type="match status" value="1"/>
</dbReference>
<keyword evidence="7" id="KW-0479">Metal-binding</keyword>
<dbReference type="EC" id="7.1.1.9" evidence="4"/>
<evidence type="ECO:0000256" key="10">
    <source>
        <dbReference type="ARBA" id="ARBA00022989"/>
    </source>
</evidence>
<dbReference type="Gene3D" id="2.60.40.420">
    <property type="entry name" value="Cupredoxins - blue copper proteins"/>
    <property type="match status" value="1"/>
</dbReference>
<organism evidence="17">
    <name type="scientific">Perkinsela sp. GillNOR1/I</name>
    <dbReference type="NCBI Taxonomy" id="1766904"/>
    <lineage>
        <taxon>Eukaryota</taxon>
        <taxon>Discoba</taxon>
        <taxon>Euglenozoa</taxon>
        <taxon>Kinetoplastea</taxon>
        <taxon>Prokinetoplastina</taxon>
        <taxon>Ichthyobodonidae</taxon>
        <taxon>Perkinsela</taxon>
    </lineage>
</organism>
<keyword evidence="17" id="KW-0496">Mitochondrion</keyword>
<feature type="transmembrane region" description="Helical" evidence="15">
    <location>
        <begin position="15"/>
        <end position="41"/>
    </location>
</feature>
<keyword evidence="5" id="KW-0813">Transport</keyword>
<feature type="transmembrane region" description="Helical" evidence="15">
    <location>
        <begin position="62"/>
        <end position="83"/>
    </location>
</feature>
<dbReference type="GO" id="GO:0042773">
    <property type="term" value="P:ATP synthesis coupled electron transport"/>
    <property type="evidence" value="ECO:0007669"/>
    <property type="project" value="TreeGrafter"/>
</dbReference>
<evidence type="ECO:0000256" key="1">
    <source>
        <dbReference type="ARBA" id="ARBA00001935"/>
    </source>
</evidence>
<dbReference type="InterPro" id="IPR036257">
    <property type="entry name" value="Cyt_c_oxidase_su2_TM_sf"/>
</dbReference>
<dbReference type="InterPro" id="IPR045187">
    <property type="entry name" value="CcO_II"/>
</dbReference>
<dbReference type="GO" id="GO:0005507">
    <property type="term" value="F:copper ion binding"/>
    <property type="evidence" value="ECO:0007669"/>
    <property type="project" value="InterPro"/>
</dbReference>
<dbReference type="GO" id="GO:0004129">
    <property type="term" value="F:cytochrome-c oxidase activity"/>
    <property type="evidence" value="ECO:0007669"/>
    <property type="project" value="UniProtKB-EC"/>
</dbReference>
<evidence type="ECO:0000256" key="15">
    <source>
        <dbReference type="SAM" id="Phobius"/>
    </source>
</evidence>
<dbReference type="SUPFAM" id="SSF49503">
    <property type="entry name" value="Cupredoxins"/>
    <property type="match status" value="1"/>
</dbReference>
<dbReference type="PANTHER" id="PTHR22888:SF9">
    <property type="entry name" value="CYTOCHROME C OXIDASE SUBUNIT 2"/>
    <property type="match status" value="1"/>
</dbReference>
<evidence type="ECO:0000256" key="11">
    <source>
        <dbReference type="ARBA" id="ARBA00023008"/>
    </source>
</evidence>
<keyword evidence="10 15" id="KW-1133">Transmembrane helix</keyword>
<evidence type="ECO:0000256" key="6">
    <source>
        <dbReference type="ARBA" id="ARBA00022692"/>
    </source>
</evidence>
<protein>
    <recommendedName>
        <fullName evidence="4">cytochrome-c oxidase</fullName>
        <ecNumber evidence="4">7.1.1.9</ecNumber>
    </recommendedName>
    <alternativeName>
        <fullName evidence="13">Cytochrome c oxidase polypeptide II</fullName>
    </alternativeName>
</protein>
<dbReference type="AlphaFoldDB" id="A0A0U2U8L6"/>
<sequence>MFLFGWFFCFGLDCFMFVFCFSFFLICWFCIWFFVVGLFCVKINSTSTFNTYSSSKYSDLTWFSLGMVVAMGLITRMIALLYINYNLFACFDVLKVFGFQWYWVYYVGFDLKLFVVHVVDSDLLLGDLRLLLCMNSCWLFSLVVYKLVLSSSDVVHSFVVVCLGLKVDLLPGLCIDMYVLWFSPGLYYGQCSELCGVLHGFMPVMLFCV</sequence>
<evidence type="ECO:0000256" key="12">
    <source>
        <dbReference type="ARBA" id="ARBA00023136"/>
    </source>
</evidence>
<keyword evidence="12 15" id="KW-0472">Membrane</keyword>
<keyword evidence="6 15" id="KW-0812">Transmembrane</keyword>
<dbReference type="PANTHER" id="PTHR22888">
    <property type="entry name" value="CYTOCHROME C OXIDASE, SUBUNIT II"/>
    <property type="match status" value="1"/>
</dbReference>
<dbReference type="InterPro" id="IPR008972">
    <property type="entry name" value="Cupredoxin"/>
</dbReference>
<comment type="similarity">
    <text evidence="3">Belongs to the cytochrome c oxidase subunit 2 family.</text>
</comment>
<name>A0A0U2U8L6_9EUGL</name>
<keyword evidence="9" id="KW-0249">Electron transport</keyword>
<geneLocation type="mitochondrion" evidence="17"/>
<evidence type="ECO:0000256" key="2">
    <source>
        <dbReference type="ARBA" id="ARBA00004141"/>
    </source>
</evidence>
<dbReference type="EMBL" id="KT272167">
    <property type="protein sequence ID" value="ALR87302.1"/>
    <property type="molecule type" value="Genomic_DNA"/>
</dbReference>
<keyword evidence="11" id="KW-0186">Copper</keyword>
<dbReference type="PROSITE" id="PS00078">
    <property type="entry name" value="COX2"/>
    <property type="match status" value="1"/>
</dbReference>
<keyword evidence="8" id="KW-1278">Translocase</keyword>
<evidence type="ECO:0000256" key="13">
    <source>
        <dbReference type="ARBA" id="ARBA00031389"/>
    </source>
</evidence>
<dbReference type="GO" id="GO:0016020">
    <property type="term" value="C:membrane"/>
    <property type="evidence" value="ECO:0007669"/>
    <property type="project" value="UniProtKB-SubCell"/>
</dbReference>
<comment type="catalytic activity">
    <reaction evidence="14">
        <text>4 Fe(II)-[cytochrome c] + O2 + 8 H(+)(in) = 4 Fe(III)-[cytochrome c] + 2 H2O + 4 H(+)(out)</text>
        <dbReference type="Rhea" id="RHEA:11436"/>
        <dbReference type="Rhea" id="RHEA-COMP:10350"/>
        <dbReference type="Rhea" id="RHEA-COMP:14399"/>
        <dbReference type="ChEBI" id="CHEBI:15377"/>
        <dbReference type="ChEBI" id="CHEBI:15378"/>
        <dbReference type="ChEBI" id="CHEBI:15379"/>
        <dbReference type="ChEBI" id="CHEBI:29033"/>
        <dbReference type="ChEBI" id="CHEBI:29034"/>
        <dbReference type="EC" id="7.1.1.9"/>
    </reaction>
    <physiologicalReaction direction="left-to-right" evidence="14">
        <dbReference type="Rhea" id="RHEA:11437"/>
    </physiologicalReaction>
</comment>
<feature type="transmembrane region" description="Helical" evidence="15">
    <location>
        <begin position="103"/>
        <end position="119"/>
    </location>
</feature>
<dbReference type="Gene3D" id="1.10.287.90">
    <property type="match status" value="1"/>
</dbReference>
<accession>A0A0U2U8L6</accession>
<evidence type="ECO:0000256" key="14">
    <source>
        <dbReference type="ARBA" id="ARBA00049512"/>
    </source>
</evidence>
<evidence type="ECO:0000256" key="5">
    <source>
        <dbReference type="ARBA" id="ARBA00022448"/>
    </source>
</evidence>
<dbReference type="PRINTS" id="PR01166">
    <property type="entry name" value="CYCOXIDASEII"/>
</dbReference>
<gene>
    <name evidence="17" type="primary">cox2</name>
</gene>
<evidence type="ECO:0000313" key="17">
    <source>
        <dbReference type="EMBL" id="ALR87302.1"/>
    </source>
</evidence>
<dbReference type="PROSITE" id="PS50857">
    <property type="entry name" value="COX2_CUA"/>
    <property type="match status" value="1"/>
</dbReference>
<evidence type="ECO:0000259" key="16">
    <source>
        <dbReference type="PROSITE" id="PS50857"/>
    </source>
</evidence>
<dbReference type="InterPro" id="IPR001505">
    <property type="entry name" value="Copper_CuA"/>
</dbReference>
<evidence type="ECO:0000256" key="4">
    <source>
        <dbReference type="ARBA" id="ARBA00012949"/>
    </source>
</evidence>
<evidence type="ECO:0000256" key="3">
    <source>
        <dbReference type="ARBA" id="ARBA00007866"/>
    </source>
</evidence>
<dbReference type="InterPro" id="IPR002429">
    <property type="entry name" value="CcO_II-like_C"/>
</dbReference>
<feature type="domain" description="Cytochrome oxidase subunit II copper A binding" evidence="16">
    <location>
        <begin position="89"/>
        <end position="209"/>
    </location>
</feature>
<reference evidence="17" key="1">
    <citation type="journal article" date="2015" name="MBio">
        <title>Gene Loss and Error-Prone RNA Editing in the Mitochondrion of Perkinsela, an Endosymbiotic Kinetoplastid.</title>
        <authorList>
            <person name="David V."/>
            <person name="Flegontov P."/>
            <person name="Gerasimov E."/>
            <person name="Tanifuji G."/>
            <person name="Hashimi H."/>
            <person name="Logacheva M.D."/>
            <person name="Maruyama S."/>
            <person name="Onodera N.T."/>
            <person name="Gray M.W."/>
            <person name="Archibald J.M."/>
            <person name="Lukes J."/>
        </authorList>
    </citation>
    <scope>NUCLEOTIDE SEQUENCE</scope>
</reference>
<comment type="cofactor">
    <cofactor evidence="1">
        <name>Cu cation</name>
        <dbReference type="ChEBI" id="CHEBI:23378"/>
    </cofactor>
</comment>